<keyword evidence="3" id="KW-1185">Reference proteome</keyword>
<sequence length="359" mass="38947">MGGWRHDHGGRDGWWRHRNGGYGWVGPLFWPFAYYDMYDYAMWGYGGPFWDYGYDDIYAGIFSPYGYDDLAGYLPQGGIAPQAPAQQPASTSPAGPNDQLAQMCGEDSRDIAGLPIDQIQQAIQPNDTQRAALDDLANASVKAAQDLRAACPTQISLTAPARLASMQMRIEAMIAAVAIVQPPLQKFYDLLNDEQKARLNALGQDARQGEAGRSATSSLAQSCGAAQTGVISWPAAEIEAKIRPTDAQRSSLAALQDASAKAAELLKNSCQAEEAITPPARLEAVGKRLNILLQAVKTVRAALDDFYGKLSDEQKAQFEAIGLRHAATTAGQPAVTRTHIHRHHASIGGLIRRFIWLAR</sequence>
<accession>A0A1H1UC47</accession>
<dbReference type="GO" id="GO:0042597">
    <property type="term" value="C:periplasmic space"/>
    <property type="evidence" value="ECO:0007669"/>
    <property type="project" value="InterPro"/>
</dbReference>
<dbReference type="Pfam" id="PF07813">
    <property type="entry name" value="LTXXQ"/>
    <property type="match status" value="2"/>
</dbReference>
<evidence type="ECO:0000313" key="3">
    <source>
        <dbReference type="Proteomes" id="UP000243904"/>
    </source>
</evidence>
<evidence type="ECO:0000256" key="1">
    <source>
        <dbReference type="SAM" id="MobiDB-lite"/>
    </source>
</evidence>
<proteinExistence type="predicted"/>
<dbReference type="EMBL" id="LT629750">
    <property type="protein sequence ID" value="SDS69861.1"/>
    <property type="molecule type" value="Genomic_DNA"/>
</dbReference>
<feature type="compositionally biased region" description="Low complexity" evidence="1">
    <location>
        <begin position="78"/>
        <end position="96"/>
    </location>
</feature>
<dbReference type="AlphaFoldDB" id="A0A1H1UC47"/>
<dbReference type="InterPro" id="IPR012899">
    <property type="entry name" value="LTXXQ"/>
</dbReference>
<reference evidence="3" key="1">
    <citation type="submission" date="2016-10" db="EMBL/GenBank/DDBJ databases">
        <authorList>
            <person name="Varghese N."/>
            <person name="Submissions S."/>
        </authorList>
    </citation>
    <scope>NUCLEOTIDE SEQUENCE [LARGE SCALE GENOMIC DNA]</scope>
    <source>
        <strain evidence="3">GAS369</strain>
    </source>
</reference>
<dbReference type="Proteomes" id="UP000243904">
    <property type="component" value="Chromosome I"/>
</dbReference>
<protein>
    <submittedName>
        <fullName evidence="2">LTXXQ motif family protein</fullName>
    </submittedName>
</protein>
<name>A0A1H1UC47_9BRAD</name>
<gene>
    <name evidence="2" type="ORF">SAMN05444158_2893</name>
</gene>
<evidence type="ECO:0000313" key="2">
    <source>
        <dbReference type="EMBL" id="SDS69861.1"/>
    </source>
</evidence>
<feature type="region of interest" description="Disordered" evidence="1">
    <location>
        <begin position="78"/>
        <end position="100"/>
    </location>
</feature>
<organism evidence="2 3">
    <name type="scientific">Bradyrhizobium canariense</name>
    <dbReference type="NCBI Taxonomy" id="255045"/>
    <lineage>
        <taxon>Bacteria</taxon>
        <taxon>Pseudomonadati</taxon>
        <taxon>Pseudomonadota</taxon>
        <taxon>Alphaproteobacteria</taxon>
        <taxon>Hyphomicrobiales</taxon>
        <taxon>Nitrobacteraceae</taxon>
        <taxon>Bradyrhizobium</taxon>
    </lineage>
</organism>